<dbReference type="eggNOG" id="COG3481">
    <property type="taxonomic scope" value="Bacteria"/>
</dbReference>
<evidence type="ECO:0000313" key="3">
    <source>
        <dbReference type="EMBL" id="CAP18426.1"/>
    </source>
</evidence>
<protein>
    <recommendedName>
        <fullName evidence="2">HD domain-containing protein</fullName>
    </recommendedName>
</protein>
<dbReference type="GO" id="GO:0016787">
    <property type="term" value="F:hydrolase activity"/>
    <property type="evidence" value="ECO:0007669"/>
    <property type="project" value="UniProtKB-KW"/>
</dbReference>
<keyword evidence="1" id="KW-0378">Hydrolase</keyword>
<sequence>MFEKEINKEYILLGQAISINQGENFYNLTLKLTDNKDINIKLNKNDKKPIINKIYQFKVICILKKEKKFLINKEFDLVENILPVNELYQLFSHFFLCTKINFAVTQKIIENYLYKIKNTVIFQITKNLYEKNKKSFLIHPAALKMHHTYYGGLSNHTVNILKMSDFFIESFPYLNLDLIYAGIILHDMAKIRELNDLNRTYTKEGVLLGHLVMMSNDISEEAFLLNYQNKEEVLVLKHIIISHHGLLNFGALQKPKIGEALLIWHLDSIDSQFSVLGENLKKIEKGNFTEPISVLNKNSFYKPNI</sequence>
<dbReference type="InterPro" id="IPR050798">
    <property type="entry name" value="YhaM_exoribonuc/phosphodiest"/>
</dbReference>
<reference evidence="3 4" key="1">
    <citation type="journal article" date="2008" name="BMC Genomics">
        <title>The linear chromosome of the plant-pathogenic mycoplasma 'Candidatus Phytoplasma mali'.</title>
        <authorList>
            <person name="Kube M."/>
            <person name="Schneider B."/>
            <person name="Kuhl H."/>
            <person name="Dandekar T."/>
            <person name="Heitmann K."/>
            <person name="Migdoll A.M."/>
            <person name="Reinhardt R."/>
            <person name="Seemueller E."/>
        </authorList>
    </citation>
    <scope>NUCLEOTIDE SEQUENCE [LARGE SCALE GENOMIC DNA]</scope>
    <source>
        <strain evidence="3 4">AT</strain>
    </source>
</reference>
<dbReference type="HOGENOM" id="CLU_056349_3_0_14"/>
<dbReference type="PANTHER" id="PTHR37294">
    <property type="entry name" value="3'-5' EXORIBONUCLEASE YHAM"/>
    <property type="match status" value="1"/>
</dbReference>
<dbReference type="SUPFAM" id="SSF109604">
    <property type="entry name" value="HD-domain/PDEase-like"/>
    <property type="match status" value="1"/>
</dbReference>
<evidence type="ECO:0000313" key="4">
    <source>
        <dbReference type="Proteomes" id="UP000002020"/>
    </source>
</evidence>
<accession>B3QZN9</accession>
<dbReference type="AlphaFoldDB" id="B3QZN9"/>
<name>B3QZN9_PHYMT</name>
<dbReference type="Pfam" id="PF01966">
    <property type="entry name" value="HD"/>
    <property type="match status" value="1"/>
</dbReference>
<evidence type="ECO:0000259" key="2">
    <source>
        <dbReference type="Pfam" id="PF01966"/>
    </source>
</evidence>
<dbReference type="GO" id="GO:0031125">
    <property type="term" value="P:rRNA 3'-end processing"/>
    <property type="evidence" value="ECO:0007669"/>
    <property type="project" value="TreeGrafter"/>
</dbReference>
<feature type="domain" description="HD" evidence="2">
    <location>
        <begin position="156"/>
        <end position="269"/>
    </location>
</feature>
<evidence type="ECO:0000256" key="1">
    <source>
        <dbReference type="ARBA" id="ARBA00022801"/>
    </source>
</evidence>
<gene>
    <name evidence="3" type="ordered locus">ATP_00239</name>
</gene>
<proteinExistence type="predicted"/>
<dbReference type="EMBL" id="CU469464">
    <property type="protein sequence ID" value="CAP18426.1"/>
    <property type="molecule type" value="Genomic_DNA"/>
</dbReference>
<dbReference type="STRING" id="37692.ATP_00239"/>
<dbReference type="PANTHER" id="PTHR37294:SF1">
    <property type="entry name" value="3'-5' EXORIBONUCLEASE YHAM"/>
    <property type="match status" value="1"/>
</dbReference>
<dbReference type="KEGG" id="pml:ATP_00239"/>
<dbReference type="Proteomes" id="UP000002020">
    <property type="component" value="Chromosome"/>
</dbReference>
<keyword evidence="4" id="KW-1185">Reference proteome</keyword>
<dbReference type="InterPro" id="IPR006674">
    <property type="entry name" value="HD_domain"/>
</dbReference>
<organism evidence="4">
    <name type="scientific">Phytoplasma mali (strain AT)</name>
    <dbReference type="NCBI Taxonomy" id="482235"/>
    <lineage>
        <taxon>Bacteria</taxon>
        <taxon>Bacillati</taxon>
        <taxon>Mycoplasmatota</taxon>
        <taxon>Mollicutes</taxon>
        <taxon>Acholeplasmatales</taxon>
        <taxon>Acholeplasmataceae</taxon>
        <taxon>Candidatus Phytoplasma</taxon>
        <taxon>16SrX (Apple proliferation group)</taxon>
    </lineage>
</organism>